<comment type="caution">
    <text evidence="2">The sequence shown here is derived from an EMBL/GenBank/DDBJ whole genome shotgun (WGS) entry which is preliminary data.</text>
</comment>
<keyword evidence="3" id="KW-1185">Reference proteome</keyword>
<dbReference type="Proteomes" id="UP000245048">
    <property type="component" value="Unassembled WGS sequence"/>
</dbReference>
<evidence type="ECO:0000256" key="1">
    <source>
        <dbReference type="SAM" id="MobiDB-lite"/>
    </source>
</evidence>
<feature type="region of interest" description="Disordered" evidence="1">
    <location>
        <begin position="360"/>
        <end position="385"/>
    </location>
</feature>
<dbReference type="EMBL" id="PDOA01000013">
    <property type="protein sequence ID" value="PWC27517.1"/>
    <property type="molecule type" value="Genomic_DNA"/>
</dbReference>
<protein>
    <submittedName>
        <fullName evidence="2">Beta-glucosidase</fullName>
    </submittedName>
</protein>
<sequence>MVADATPALFRSFFLGGFECSTHRRRDGRRLDLLAGTRHDRLAAADYQALREHGIAAARDGLRWHLIEQAPGEYDWSSVLPMLRAAETAGVQVIWDLCHYGWPDDLDIWSPAFVERFAAFAAAAARLVREETVAAPFYCPINEISFWSWAGGEMGRINPGARRQGGALKRQLVRAAIAAIRAIRAEDPRARFITAEPLIHVVAGTKRAARHAETYRLFQFEAVDLLSGRAEPELGGAADLIDIIGVNYYPDNQWYHGGPTVPLGHHAYRPLSDMLAEAHRRYGRPLLIAETGAEGSARAAWLHYVCAEVEAARAAGVPVGGLCLYPVLDYPGWDNGRICQAGLFSMAGPAGERAVFPPLAQELRRQQESMGRKSEHSPSPDPVFS</sequence>
<name>A0A2U1V0T3_9PROT</name>
<dbReference type="AlphaFoldDB" id="A0A2U1V0T3"/>
<feature type="compositionally biased region" description="Basic and acidic residues" evidence="1">
    <location>
        <begin position="362"/>
        <end position="378"/>
    </location>
</feature>
<dbReference type="SUPFAM" id="SSF51445">
    <property type="entry name" value="(Trans)glycosidases"/>
    <property type="match status" value="1"/>
</dbReference>
<organism evidence="2 3">
    <name type="scientific">Teichococcus aestuarii</name>
    <dbReference type="NCBI Taxonomy" id="568898"/>
    <lineage>
        <taxon>Bacteria</taxon>
        <taxon>Pseudomonadati</taxon>
        <taxon>Pseudomonadota</taxon>
        <taxon>Alphaproteobacteria</taxon>
        <taxon>Acetobacterales</taxon>
        <taxon>Roseomonadaceae</taxon>
        <taxon>Roseomonas</taxon>
    </lineage>
</organism>
<dbReference type="Gene3D" id="3.20.20.80">
    <property type="entry name" value="Glycosidases"/>
    <property type="match status" value="1"/>
</dbReference>
<dbReference type="OrthoDB" id="9816564at2"/>
<proteinExistence type="predicted"/>
<dbReference type="RefSeq" id="WP_109518154.1">
    <property type="nucleotide sequence ID" value="NZ_PDOA01000013.1"/>
</dbReference>
<evidence type="ECO:0000313" key="3">
    <source>
        <dbReference type="Proteomes" id="UP000245048"/>
    </source>
</evidence>
<evidence type="ECO:0000313" key="2">
    <source>
        <dbReference type="EMBL" id="PWC27517.1"/>
    </source>
</evidence>
<gene>
    <name evidence="2" type="ORF">CR165_17020</name>
</gene>
<reference evidence="3" key="1">
    <citation type="submission" date="2017-10" db="EMBL/GenBank/DDBJ databases">
        <authorList>
            <person name="Toshchakov S.V."/>
            <person name="Goeva M.A."/>
        </authorList>
    </citation>
    <scope>NUCLEOTIDE SEQUENCE [LARGE SCALE GENOMIC DNA]</scope>
    <source>
        <strain evidence="3">JR1/69-1-13</strain>
    </source>
</reference>
<dbReference type="InterPro" id="IPR017853">
    <property type="entry name" value="GH"/>
</dbReference>
<accession>A0A2U1V0T3</accession>